<evidence type="ECO:0000313" key="3">
    <source>
        <dbReference type="EMBL" id="RRT72722.1"/>
    </source>
</evidence>
<dbReference type="InterPro" id="IPR046960">
    <property type="entry name" value="PPR_At4g14850-like_plant"/>
</dbReference>
<dbReference type="NCBIfam" id="TIGR00756">
    <property type="entry name" value="PPR"/>
    <property type="match status" value="2"/>
</dbReference>
<reference evidence="3 4" key="1">
    <citation type="journal article" date="2014" name="Agronomy (Basel)">
        <title>A Draft Genome Sequence for Ensete ventricosum, the Drought-Tolerant Tree Against Hunger.</title>
        <authorList>
            <person name="Harrison J."/>
            <person name="Moore K.A."/>
            <person name="Paszkiewicz K."/>
            <person name="Jones T."/>
            <person name="Grant M."/>
            <person name="Ambacheew D."/>
            <person name="Muzemil S."/>
            <person name="Studholme D.J."/>
        </authorList>
    </citation>
    <scope>NUCLEOTIDE SEQUENCE [LARGE SCALE GENOMIC DNA]</scope>
</reference>
<dbReference type="InterPro" id="IPR011990">
    <property type="entry name" value="TPR-like_helical_dom_sf"/>
</dbReference>
<accession>A0A427A914</accession>
<dbReference type="FunFam" id="1.25.40.10:FF:000242">
    <property type="entry name" value="Pentatricopeptide repeat-containing protein"/>
    <property type="match status" value="1"/>
</dbReference>
<dbReference type="InterPro" id="IPR002885">
    <property type="entry name" value="PPR_rpt"/>
</dbReference>
<evidence type="ECO:0008006" key="5">
    <source>
        <dbReference type="Google" id="ProtNLM"/>
    </source>
</evidence>
<dbReference type="Gene3D" id="1.25.40.10">
    <property type="entry name" value="Tetratricopeptide repeat domain"/>
    <property type="match status" value="1"/>
</dbReference>
<proteinExistence type="predicted"/>
<dbReference type="AlphaFoldDB" id="A0A427A914"/>
<name>A0A427A914_ENSVE</name>
<keyword evidence="1" id="KW-0677">Repeat</keyword>
<sequence length="260" mass="29050">MGCCRNDSAEEALVLFDEMLKKGLEITDRTVVALISACFQMGNLALGSRTHAYVYKTVTHHEDCVFIGTGLMDMYSKCRCLASALKVFDNMRDRNVLTWSKHHGSRPALWANAVAFTGLLSACCHRGLAEEGLYLFDAMKNKFGVEPSMRHYGCMVDLLGRVGMIEQAHASIRMLIEPDAIVWRDLLGACRIYKHEKLGQEIGKILLQLEKGSTSKADNCEDYVALSKMDAAAERWEDVLTLREAMKNNAVHNRPSRSAV</sequence>
<feature type="repeat" description="PPR" evidence="2">
    <location>
        <begin position="1"/>
        <end position="26"/>
    </location>
</feature>
<dbReference type="PANTHER" id="PTHR47926:SF537">
    <property type="entry name" value="PENTACOTRIPEPTIDE-REPEAT REGION OF PRORP DOMAIN-CONTAINING PROTEIN"/>
    <property type="match status" value="1"/>
</dbReference>
<evidence type="ECO:0000256" key="2">
    <source>
        <dbReference type="PROSITE-ProRule" id="PRU00708"/>
    </source>
</evidence>
<dbReference type="Pfam" id="PF01535">
    <property type="entry name" value="PPR"/>
    <property type="match status" value="3"/>
</dbReference>
<dbReference type="Proteomes" id="UP000287651">
    <property type="component" value="Unassembled WGS sequence"/>
</dbReference>
<evidence type="ECO:0000256" key="1">
    <source>
        <dbReference type="ARBA" id="ARBA00022737"/>
    </source>
</evidence>
<dbReference type="PANTHER" id="PTHR47926">
    <property type="entry name" value="PENTATRICOPEPTIDE REPEAT-CONTAINING PROTEIN"/>
    <property type="match status" value="1"/>
</dbReference>
<evidence type="ECO:0000313" key="4">
    <source>
        <dbReference type="Proteomes" id="UP000287651"/>
    </source>
</evidence>
<dbReference type="EMBL" id="AMZH03003311">
    <property type="protein sequence ID" value="RRT72722.1"/>
    <property type="molecule type" value="Genomic_DNA"/>
</dbReference>
<gene>
    <name evidence="3" type="ORF">B296_00002518</name>
</gene>
<dbReference type="PROSITE" id="PS51375">
    <property type="entry name" value="PPR"/>
    <property type="match status" value="2"/>
</dbReference>
<comment type="caution">
    <text evidence="3">The sequence shown here is derived from an EMBL/GenBank/DDBJ whole genome shotgun (WGS) entry which is preliminary data.</text>
</comment>
<organism evidence="3 4">
    <name type="scientific">Ensete ventricosum</name>
    <name type="common">Abyssinian banana</name>
    <name type="synonym">Musa ensete</name>
    <dbReference type="NCBI Taxonomy" id="4639"/>
    <lineage>
        <taxon>Eukaryota</taxon>
        <taxon>Viridiplantae</taxon>
        <taxon>Streptophyta</taxon>
        <taxon>Embryophyta</taxon>
        <taxon>Tracheophyta</taxon>
        <taxon>Spermatophyta</taxon>
        <taxon>Magnoliopsida</taxon>
        <taxon>Liliopsida</taxon>
        <taxon>Zingiberales</taxon>
        <taxon>Musaceae</taxon>
        <taxon>Ensete</taxon>
    </lineage>
</organism>
<feature type="repeat" description="PPR" evidence="2">
    <location>
        <begin position="112"/>
        <end position="142"/>
    </location>
</feature>
<protein>
    <recommendedName>
        <fullName evidence="5">Pentacotripeptide-repeat region of PRORP domain-containing protein</fullName>
    </recommendedName>
</protein>
<dbReference type="GO" id="GO:0009451">
    <property type="term" value="P:RNA modification"/>
    <property type="evidence" value="ECO:0007669"/>
    <property type="project" value="InterPro"/>
</dbReference>
<dbReference type="GO" id="GO:0003723">
    <property type="term" value="F:RNA binding"/>
    <property type="evidence" value="ECO:0007669"/>
    <property type="project" value="InterPro"/>
</dbReference>